<dbReference type="KEGG" id="fse:DI487_03095"/>
<dbReference type="InterPro" id="IPR051395">
    <property type="entry name" value="Cytochrome_c_Peroxidase/MauG"/>
</dbReference>
<dbReference type="PROSITE" id="PS51257">
    <property type="entry name" value="PROKAR_LIPOPROTEIN"/>
    <property type="match status" value="1"/>
</dbReference>
<dbReference type="InterPro" id="IPR009056">
    <property type="entry name" value="Cyt_c-like_dom"/>
</dbReference>
<dbReference type="RefSeq" id="WP_109568360.1">
    <property type="nucleotide sequence ID" value="NZ_CP029463.1"/>
</dbReference>
<keyword evidence="3 6" id="KW-0479">Metal-binding</keyword>
<accession>A0A2U8QS10</accession>
<dbReference type="Gene3D" id="1.10.760.10">
    <property type="entry name" value="Cytochrome c-like domain"/>
    <property type="match status" value="2"/>
</dbReference>
<evidence type="ECO:0000313" key="9">
    <source>
        <dbReference type="Proteomes" id="UP000245429"/>
    </source>
</evidence>
<protein>
    <submittedName>
        <fullName evidence="8">Cytochrome-c peroxidase</fullName>
    </submittedName>
</protein>
<keyword evidence="9" id="KW-1185">Reference proteome</keyword>
<dbReference type="PANTHER" id="PTHR30600">
    <property type="entry name" value="CYTOCHROME C PEROXIDASE-RELATED"/>
    <property type="match status" value="1"/>
</dbReference>
<dbReference type="OrthoDB" id="9805202at2"/>
<sequence>MKKNIALLAILSFISCKNDEPKEIPLADTKVKTALMVEADDYFKPISSVSNKNIPENFQQLNNPVNITSVRFDDRLNDKERLGQKLYYDKRLSKNGTISCNSCHNLDTYGVDNSPTSLGDTKAFGNRNSPSVIYASLHFKQFWDGRAKDVEEQAGMPILNPVEHAIPSEDFLINRLRGIEEYQKLFKSVYPNDKEPVTYANLTNAIGSFERKLLPESRFDKWLDGNDNALDETEKAGLKSFINNGCITCHSGVAIGGQMMQKFGLYGNYWEYTKSKTTDNGIYDLTKNETDKFMFKTPSLRNVEKTYPYFHDGSVAKLEDAVKIMGKLQTNKELSETEINNIVAFLKTLTADIDEKYKKADN</sequence>
<evidence type="ECO:0000256" key="2">
    <source>
        <dbReference type="ARBA" id="ARBA00022617"/>
    </source>
</evidence>
<dbReference type="PROSITE" id="PS51007">
    <property type="entry name" value="CYTC"/>
    <property type="match status" value="1"/>
</dbReference>
<dbReference type="InterPro" id="IPR004852">
    <property type="entry name" value="Di-haem_cyt_c_peroxidsae"/>
</dbReference>
<dbReference type="SUPFAM" id="SSF46626">
    <property type="entry name" value="Cytochrome c"/>
    <property type="match status" value="2"/>
</dbReference>
<organism evidence="8 9">
    <name type="scientific">Flavobacterium sediminis</name>
    <dbReference type="NCBI Taxonomy" id="2201181"/>
    <lineage>
        <taxon>Bacteria</taxon>
        <taxon>Pseudomonadati</taxon>
        <taxon>Bacteroidota</taxon>
        <taxon>Flavobacteriia</taxon>
        <taxon>Flavobacteriales</taxon>
        <taxon>Flavobacteriaceae</taxon>
        <taxon>Flavobacterium</taxon>
    </lineage>
</organism>
<evidence type="ECO:0000256" key="1">
    <source>
        <dbReference type="ARBA" id="ARBA00004196"/>
    </source>
</evidence>
<evidence type="ECO:0000256" key="4">
    <source>
        <dbReference type="ARBA" id="ARBA00023002"/>
    </source>
</evidence>
<comment type="subcellular location">
    <subcellularLocation>
        <location evidence="1">Cell envelope</location>
    </subcellularLocation>
</comment>
<reference evidence="8 9" key="1">
    <citation type="submission" date="2018-05" db="EMBL/GenBank/DDBJ databases">
        <title>Flavobacterium sp. MEBiC07310.</title>
        <authorList>
            <person name="Baek K."/>
        </authorList>
    </citation>
    <scope>NUCLEOTIDE SEQUENCE [LARGE SCALE GENOMIC DNA]</scope>
    <source>
        <strain evidence="8 9">MEBiC07310</strain>
    </source>
</reference>
<dbReference type="InterPro" id="IPR036909">
    <property type="entry name" value="Cyt_c-like_dom_sf"/>
</dbReference>
<dbReference type="GO" id="GO:0009055">
    <property type="term" value="F:electron transfer activity"/>
    <property type="evidence" value="ECO:0007669"/>
    <property type="project" value="InterPro"/>
</dbReference>
<evidence type="ECO:0000256" key="6">
    <source>
        <dbReference type="PROSITE-ProRule" id="PRU00433"/>
    </source>
</evidence>
<dbReference type="GO" id="GO:0020037">
    <property type="term" value="F:heme binding"/>
    <property type="evidence" value="ECO:0007669"/>
    <property type="project" value="InterPro"/>
</dbReference>
<keyword evidence="5 6" id="KW-0408">Iron</keyword>
<dbReference type="Proteomes" id="UP000245429">
    <property type="component" value="Chromosome"/>
</dbReference>
<dbReference type="Pfam" id="PF03150">
    <property type="entry name" value="CCP_MauG"/>
    <property type="match status" value="1"/>
</dbReference>
<name>A0A2U8QS10_9FLAO</name>
<dbReference type="Pfam" id="PF00034">
    <property type="entry name" value="Cytochrom_C"/>
    <property type="match status" value="1"/>
</dbReference>
<keyword evidence="4" id="KW-0560">Oxidoreductase</keyword>
<dbReference type="GO" id="GO:0004130">
    <property type="term" value="F:cytochrome-c peroxidase activity"/>
    <property type="evidence" value="ECO:0007669"/>
    <property type="project" value="TreeGrafter"/>
</dbReference>
<keyword evidence="2 6" id="KW-0349">Heme</keyword>
<dbReference type="AlphaFoldDB" id="A0A2U8QS10"/>
<dbReference type="GO" id="GO:0030313">
    <property type="term" value="C:cell envelope"/>
    <property type="evidence" value="ECO:0007669"/>
    <property type="project" value="UniProtKB-SubCell"/>
</dbReference>
<keyword evidence="8" id="KW-0575">Peroxidase</keyword>
<evidence type="ECO:0000256" key="3">
    <source>
        <dbReference type="ARBA" id="ARBA00022723"/>
    </source>
</evidence>
<dbReference type="PANTHER" id="PTHR30600:SF7">
    <property type="entry name" value="CYTOCHROME C PEROXIDASE-RELATED"/>
    <property type="match status" value="1"/>
</dbReference>
<evidence type="ECO:0000313" key="8">
    <source>
        <dbReference type="EMBL" id="AWM12952.1"/>
    </source>
</evidence>
<dbReference type="EMBL" id="CP029463">
    <property type="protein sequence ID" value="AWM12952.1"/>
    <property type="molecule type" value="Genomic_DNA"/>
</dbReference>
<dbReference type="GO" id="GO:0046872">
    <property type="term" value="F:metal ion binding"/>
    <property type="evidence" value="ECO:0007669"/>
    <property type="project" value="UniProtKB-KW"/>
</dbReference>
<evidence type="ECO:0000259" key="7">
    <source>
        <dbReference type="PROSITE" id="PS51007"/>
    </source>
</evidence>
<evidence type="ECO:0000256" key="5">
    <source>
        <dbReference type="ARBA" id="ARBA00023004"/>
    </source>
</evidence>
<feature type="domain" description="Cytochrome c" evidence="7">
    <location>
        <begin position="232"/>
        <end position="350"/>
    </location>
</feature>
<gene>
    <name evidence="8" type="ORF">DI487_03095</name>
</gene>
<proteinExistence type="predicted"/>